<dbReference type="GO" id="GO:0000105">
    <property type="term" value="P:L-histidine biosynthetic process"/>
    <property type="evidence" value="ECO:0007669"/>
    <property type="project" value="UniProtKB-KW"/>
</dbReference>
<protein>
    <submittedName>
        <fullName evidence="6">Phosphoribosylformimino-5-aminoimidazole carboxamide ribotide isomerase</fullName>
    </submittedName>
</protein>
<evidence type="ECO:0000313" key="7">
    <source>
        <dbReference type="Proteomes" id="UP000192911"/>
    </source>
</evidence>
<dbReference type="OrthoDB" id="8535539at2"/>
<evidence type="ECO:0000313" key="6">
    <source>
        <dbReference type="EMBL" id="SMF26067.1"/>
    </source>
</evidence>
<keyword evidence="3 5" id="KW-0368">Histidine biosynthesis</keyword>
<dbReference type="InterPro" id="IPR006062">
    <property type="entry name" value="His_biosynth"/>
</dbReference>
<organism evidence="6 7">
    <name type="scientific">Trinickia caryophylli</name>
    <name type="common">Paraburkholderia caryophylli</name>
    <dbReference type="NCBI Taxonomy" id="28094"/>
    <lineage>
        <taxon>Bacteria</taxon>
        <taxon>Pseudomonadati</taxon>
        <taxon>Pseudomonadota</taxon>
        <taxon>Betaproteobacteria</taxon>
        <taxon>Burkholderiales</taxon>
        <taxon>Burkholderiaceae</taxon>
        <taxon>Trinickia</taxon>
    </lineage>
</organism>
<keyword evidence="7" id="KW-1185">Reference proteome</keyword>
<dbReference type="RefSeq" id="WP_085227170.1">
    <property type="nucleotide sequence ID" value="NZ_BSQD01000005.1"/>
</dbReference>
<evidence type="ECO:0000256" key="1">
    <source>
        <dbReference type="ARBA" id="ARBA00009667"/>
    </source>
</evidence>
<comment type="similarity">
    <text evidence="1 5">Belongs to the HisA/HisF family.</text>
</comment>
<evidence type="ECO:0000256" key="5">
    <source>
        <dbReference type="RuleBase" id="RU003657"/>
    </source>
</evidence>
<comment type="pathway">
    <text evidence="4">Amino-acid biosynthesis.</text>
</comment>
<dbReference type="InterPro" id="IPR013785">
    <property type="entry name" value="Aldolase_TIM"/>
</dbReference>
<dbReference type="GO" id="GO:0016853">
    <property type="term" value="F:isomerase activity"/>
    <property type="evidence" value="ECO:0007669"/>
    <property type="project" value="UniProtKB-KW"/>
</dbReference>
<evidence type="ECO:0000256" key="3">
    <source>
        <dbReference type="ARBA" id="ARBA00023102"/>
    </source>
</evidence>
<sequence length="246" mass="25482">MLVIPVLDLLGGEAVRAVRGERANYRPLRSALAATSEPIPLARALVHACSASALYIADLDAILGHGDHAAVLAALRAELPEAEIWLDGGFADYRSMRSMFERIEAAGPAPDAGQARLVPVFGTESLRDVRAIAEAEAGGFEPILSLDHRGGRLVADSSFALGPAAWPARVIVMTLDQVGSYGGPDLATFARIGAQAAPETTIVGAGGIRAADDLARAAAAGARAWLVASALHDERLGLVAAQQPRA</sequence>
<dbReference type="AlphaFoldDB" id="A0A1X7E2L7"/>
<dbReference type="Gene3D" id="3.20.20.70">
    <property type="entry name" value="Aldolase class I"/>
    <property type="match status" value="1"/>
</dbReference>
<dbReference type="InterPro" id="IPR011060">
    <property type="entry name" value="RibuloseP-bd_barrel"/>
</dbReference>
<dbReference type="EMBL" id="FXAH01000004">
    <property type="protein sequence ID" value="SMF26067.1"/>
    <property type="molecule type" value="Genomic_DNA"/>
</dbReference>
<keyword evidence="6" id="KW-0413">Isomerase</keyword>
<name>A0A1X7E2L7_TRICW</name>
<keyword evidence="2 5" id="KW-0028">Amino-acid biosynthesis</keyword>
<reference evidence="7" key="1">
    <citation type="submission" date="2017-04" db="EMBL/GenBank/DDBJ databases">
        <authorList>
            <person name="Varghese N."/>
            <person name="Submissions S."/>
        </authorList>
    </citation>
    <scope>NUCLEOTIDE SEQUENCE [LARGE SCALE GENOMIC DNA]</scope>
    <source>
        <strain evidence="7">Ballard 720</strain>
    </source>
</reference>
<dbReference type="SUPFAM" id="SSF51366">
    <property type="entry name" value="Ribulose-phoshate binding barrel"/>
    <property type="match status" value="1"/>
</dbReference>
<dbReference type="STRING" id="28094.SAMN06295900_104368"/>
<gene>
    <name evidence="6" type="ORF">SAMN06295900_104368</name>
</gene>
<dbReference type="CDD" id="cd04723">
    <property type="entry name" value="HisA_HisF"/>
    <property type="match status" value="1"/>
</dbReference>
<evidence type="ECO:0000256" key="4">
    <source>
        <dbReference type="ARBA" id="ARBA00029440"/>
    </source>
</evidence>
<dbReference type="Pfam" id="PF00977">
    <property type="entry name" value="His_biosynth"/>
    <property type="match status" value="2"/>
</dbReference>
<accession>A0A1X7E2L7</accession>
<dbReference type="GeneID" id="95551601"/>
<evidence type="ECO:0000256" key="2">
    <source>
        <dbReference type="ARBA" id="ARBA00022605"/>
    </source>
</evidence>
<dbReference type="Proteomes" id="UP000192911">
    <property type="component" value="Unassembled WGS sequence"/>
</dbReference>
<proteinExistence type="inferred from homology"/>